<dbReference type="InterPro" id="IPR000073">
    <property type="entry name" value="AB_hydrolase_1"/>
</dbReference>
<dbReference type="AlphaFoldDB" id="A0A6J4T968"/>
<gene>
    <name evidence="2" type="ORF">AVDCRST_MAG45-2249</name>
</gene>
<sequence length="307" mass="33139">MGRADDYGLSDRPSWRSVDWGAHLRRAEVAGASVAYLDLGEGDGAPVVLVHGLGGRWSNWLENIAVLARERRVVALDLPGFGDSAMPAEEISVSGYARVVDGLCEHLGLGPVVVVGNSMGGFVAAELAVASPQRVERLVLVDAAGMVPTARHRHRSVAVLELTGFLGARLAASYRSVAARPRLRRLALGMVAHRPERLSPDLVLEGLLTSFTPAYRQALHATLGYLSWEWAERLGAVRAPTLVLWGDRDAIIPVGHADEYARRIAGARSLVLADTGHIPMVERPRSFNRALLEFLAEPPAPPRDVRA</sequence>
<dbReference type="PRINTS" id="PR00111">
    <property type="entry name" value="ABHYDROLASE"/>
</dbReference>
<dbReference type="PRINTS" id="PR00412">
    <property type="entry name" value="EPOXHYDRLASE"/>
</dbReference>
<feature type="domain" description="AB hydrolase-1" evidence="1">
    <location>
        <begin position="46"/>
        <end position="284"/>
    </location>
</feature>
<proteinExistence type="predicted"/>
<dbReference type="PANTHER" id="PTHR46438:SF11">
    <property type="entry name" value="LIPASE-RELATED"/>
    <property type="match status" value="1"/>
</dbReference>
<dbReference type="GO" id="GO:0003824">
    <property type="term" value="F:catalytic activity"/>
    <property type="evidence" value="ECO:0007669"/>
    <property type="project" value="InterPro"/>
</dbReference>
<organism evidence="2">
    <name type="scientific">uncultured Solirubrobacterales bacterium</name>
    <dbReference type="NCBI Taxonomy" id="768556"/>
    <lineage>
        <taxon>Bacteria</taxon>
        <taxon>Bacillati</taxon>
        <taxon>Actinomycetota</taxon>
        <taxon>Thermoleophilia</taxon>
        <taxon>Solirubrobacterales</taxon>
        <taxon>environmental samples</taxon>
    </lineage>
</organism>
<dbReference type="InterPro" id="IPR000639">
    <property type="entry name" value="Epox_hydrolase-like"/>
</dbReference>
<protein>
    <recommendedName>
        <fullName evidence="1">AB hydrolase-1 domain-containing protein</fullName>
    </recommendedName>
</protein>
<reference evidence="2" key="1">
    <citation type="submission" date="2020-02" db="EMBL/GenBank/DDBJ databases">
        <authorList>
            <person name="Meier V. D."/>
        </authorList>
    </citation>
    <scope>NUCLEOTIDE SEQUENCE</scope>
    <source>
        <strain evidence="2">AVDCRST_MAG45</strain>
    </source>
</reference>
<evidence type="ECO:0000313" key="2">
    <source>
        <dbReference type="EMBL" id="CAA9516718.1"/>
    </source>
</evidence>
<evidence type="ECO:0000259" key="1">
    <source>
        <dbReference type="Pfam" id="PF00561"/>
    </source>
</evidence>
<dbReference type="EMBL" id="CADCVU010000190">
    <property type="protein sequence ID" value="CAA9516718.1"/>
    <property type="molecule type" value="Genomic_DNA"/>
</dbReference>
<dbReference type="SUPFAM" id="SSF53474">
    <property type="entry name" value="alpha/beta-Hydrolases"/>
    <property type="match status" value="1"/>
</dbReference>
<name>A0A6J4T968_9ACTN</name>
<dbReference type="InterPro" id="IPR029058">
    <property type="entry name" value="AB_hydrolase_fold"/>
</dbReference>
<dbReference type="Pfam" id="PF00561">
    <property type="entry name" value="Abhydrolase_1"/>
    <property type="match status" value="1"/>
</dbReference>
<dbReference type="Gene3D" id="3.40.50.1820">
    <property type="entry name" value="alpha/beta hydrolase"/>
    <property type="match status" value="1"/>
</dbReference>
<accession>A0A6J4T968</accession>
<dbReference type="PANTHER" id="PTHR46438">
    <property type="entry name" value="ALPHA/BETA-HYDROLASES SUPERFAMILY PROTEIN"/>
    <property type="match status" value="1"/>
</dbReference>